<reference evidence="3" key="1">
    <citation type="submission" date="2016-03" db="EMBL/GenBank/DDBJ databases">
        <authorList>
            <person name="Ploux O."/>
        </authorList>
    </citation>
    <scope>NUCLEOTIDE SEQUENCE [LARGE SCALE GENOMIC DNA]</scope>
    <source>
        <strain evidence="3">UK7</strain>
    </source>
</reference>
<dbReference type="InParanoid" id="A0A1E1KRB7"/>
<sequence>MGKYPYFLVPLAVSDPYFDSGADNSTEKIASLDPDSISECEGTSSGDKPGVDKFSTATASENFLEISGIKNVMLNGCDCHYRISG</sequence>
<proteinExistence type="predicted"/>
<evidence type="ECO:0000313" key="2">
    <source>
        <dbReference type="EMBL" id="CZT00562.1"/>
    </source>
</evidence>
<protein>
    <submittedName>
        <fullName evidence="2">Uncharacterized protein</fullName>
    </submittedName>
</protein>
<comment type="caution">
    <text evidence="2">The sequence shown here is derived from an EMBL/GenBank/DDBJ whole genome shotgun (WGS) entry which is preliminary data.</text>
</comment>
<name>A0A1E1KRB7_9HELO</name>
<evidence type="ECO:0000313" key="3">
    <source>
        <dbReference type="Proteomes" id="UP000178129"/>
    </source>
</evidence>
<evidence type="ECO:0000256" key="1">
    <source>
        <dbReference type="SAM" id="MobiDB-lite"/>
    </source>
</evidence>
<keyword evidence="3" id="KW-1185">Reference proteome</keyword>
<dbReference type="Proteomes" id="UP000178129">
    <property type="component" value="Unassembled WGS sequence"/>
</dbReference>
<feature type="region of interest" description="Disordered" evidence="1">
    <location>
        <begin position="29"/>
        <end position="51"/>
    </location>
</feature>
<gene>
    <name evidence="2" type="ORF">RCO7_14609</name>
</gene>
<organism evidence="2 3">
    <name type="scientific">Rhynchosporium graminicola</name>
    <dbReference type="NCBI Taxonomy" id="2792576"/>
    <lineage>
        <taxon>Eukaryota</taxon>
        <taxon>Fungi</taxon>
        <taxon>Dikarya</taxon>
        <taxon>Ascomycota</taxon>
        <taxon>Pezizomycotina</taxon>
        <taxon>Leotiomycetes</taxon>
        <taxon>Helotiales</taxon>
        <taxon>Ploettnerulaceae</taxon>
        <taxon>Rhynchosporium</taxon>
    </lineage>
</organism>
<dbReference type="EMBL" id="FJUW01000020">
    <property type="protein sequence ID" value="CZT00562.1"/>
    <property type="molecule type" value="Genomic_DNA"/>
</dbReference>
<dbReference type="AlphaFoldDB" id="A0A1E1KRB7"/>
<accession>A0A1E1KRB7</accession>